<dbReference type="RefSeq" id="WP_116609845.1">
    <property type="nucleotide sequence ID" value="NZ_QEOB01000002.1"/>
</dbReference>
<reference evidence="1 2" key="1">
    <citation type="submission" date="2018-05" db="EMBL/GenBank/DDBJ databases">
        <title>Genomic Encyclopedia of Type Strains, Phase IV (KMG-V): Genome sequencing to study the core and pangenomes of soil and plant-associated prokaryotes.</title>
        <authorList>
            <person name="Whitman W."/>
        </authorList>
    </citation>
    <scope>NUCLEOTIDE SEQUENCE [LARGE SCALE GENOMIC DNA]</scope>
    <source>
        <strain evidence="1 2">SCZa-39</strain>
    </source>
</reference>
<gene>
    <name evidence="1" type="ORF">C7402_102267</name>
</gene>
<accession>A0ABX5KVA1</accession>
<evidence type="ECO:0000313" key="1">
    <source>
        <dbReference type="EMBL" id="PVX86431.1"/>
    </source>
</evidence>
<organism evidence="1 2">
    <name type="scientific">Paraburkholderia unamae</name>
    <dbReference type="NCBI Taxonomy" id="219649"/>
    <lineage>
        <taxon>Bacteria</taxon>
        <taxon>Pseudomonadati</taxon>
        <taxon>Pseudomonadota</taxon>
        <taxon>Betaproteobacteria</taxon>
        <taxon>Burkholderiales</taxon>
        <taxon>Burkholderiaceae</taxon>
        <taxon>Paraburkholderia</taxon>
    </lineage>
</organism>
<dbReference type="Proteomes" id="UP000245712">
    <property type="component" value="Unassembled WGS sequence"/>
</dbReference>
<evidence type="ECO:0008006" key="3">
    <source>
        <dbReference type="Google" id="ProtNLM"/>
    </source>
</evidence>
<proteinExistence type="predicted"/>
<dbReference type="EMBL" id="QEOB01000002">
    <property type="protein sequence ID" value="PVX86431.1"/>
    <property type="molecule type" value="Genomic_DNA"/>
</dbReference>
<comment type="caution">
    <text evidence="1">The sequence shown here is derived from an EMBL/GenBank/DDBJ whole genome shotgun (WGS) entry which is preliminary data.</text>
</comment>
<sequence>MDTKQQTAPAAQPEVVWSADLELFNFDSLGELLDSDDFEVGQTVFFGEKAAVNPTHWVDVDIVLDALCDRAFDQVGEAASDYPDVSQEARDELETVLGAWVAKHAQPTFYAVKKITEYTITQEDIGA</sequence>
<keyword evidence="2" id="KW-1185">Reference proteome</keyword>
<evidence type="ECO:0000313" key="2">
    <source>
        <dbReference type="Proteomes" id="UP000245712"/>
    </source>
</evidence>
<name>A0ABX5KVA1_9BURK</name>
<protein>
    <recommendedName>
        <fullName evidence="3">Immunity protein 51 of polymorphic toxin system</fullName>
    </recommendedName>
</protein>